<name>A0AAV5TWQ7_9BILA</name>
<protein>
    <submittedName>
        <fullName evidence="1">Uncharacterized protein</fullName>
    </submittedName>
</protein>
<feature type="non-terminal residue" evidence="1">
    <location>
        <position position="1"/>
    </location>
</feature>
<evidence type="ECO:0000313" key="2">
    <source>
        <dbReference type="Proteomes" id="UP001432027"/>
    </source>
</evidence>
<dbReference type="AlphaFoldDB" id="A0AAV5TWQ7"/>
<sequence length="94" mass="11131">KYVGSELPTIERKRIQMMFPNYDVVFDQSSGNKWIVMSNSSRVELGVMRKMKKKRRLMRLNSMFQGLRMMTKLTLSDRIGQILIQCGELLEERE</sequence>
<dbReference type="EMBL" id="BTSX01000005">
    <property type="protein sequence ID" value="GMS98685.1"/>
    <property type="molecule type" value="Genomic_DNA"/>
</dbReference>
<gene>
    <name evidence="1" type="ORF">PENTCL1PPCAC_20860</name>
</gene>
<organism evidence="1 2">
    <name type="scientific">Pristionchus entomophagus</name>
    <dbReference type="NCBI Taxonomy" id="358040"/>
    <lineage>
        <taxon>Eukaryota</taxon>
        <taxon>Metazoa</taxon>
        <taxon>Ecdysozoa</taxon>
        <taxon>Nematoda</taxon>
        <taxon>Chromadorea</taxon>
        <taxon>Rhabditida</taxon>
        <taxon>Rhabditina</taxon>
        <taxon>Diplogasteromorpha</taxon>
        <taxon>Diplogasteroidea</taxon>
        <taxon>Neodiplogasteridae</taxon>
        <taxon>Pristionchus</taxon>
    </lineage>
</organism>
<evidence type="ECO:0000313" key="1">
    <source>
        <dbReference type="EMBL" id="GMS98685.1"/>
    </source>
</evidence>
<comment type="caution">
    <text evidence="1">The sequence shown here is derived from an EMBL/GenBank/DDBJ whole genome shotgun (WGS) entry which is preliminary data.</text>
</comment>
<keyword evidence="2" id="KW-1185">Reference proteome</keyword>
<dbReference type="Proteomes" id="UP001432027">
    <property type="component" value="Unassembled WGS sequence"/>
</dbReference>
<accession>A0AAV5TWQ7</accession>
<feature type="non-terminal residue" evidence="1">
    <location>
        <position position="94"/>
    </location>
</feature>
<reference evidence="1" key="1">
    <citation type="submission" date="2023-10" db="EMBL/GenBank/DDBJ databases">
        <title>Genome assembly of Pristionchus species.</title>
        <authorList>
            <person name="Yoshida K."/>
            <person name="Sommer R.J."/>
        </authorList>
    </citation>
    <scope>NUCLEOTIDE SEQUENCE</scope>
    <source>
        <strain evidence="1">RS0144</strain>
    </source>
</reference>
<proteinExistence type="predicted"/>